<feature type="transmembrane region" description="Helical" evidence="1">
    <location>
        <begin position="244"/>
        <end position="265"/>
    </location>
</feature>
<reference evidence="2 3" key="1">
    <citation type="submission" date="2016-10" db="EMBL/GenBank/DDBJ databases">
        <authorList>
            <person name="de Groot N.N."/>
        </authorList>
    </citation>
    <scope>NUCLEOTIDE SEQUENCE [LARGE SCALE GENOMIC DNA]</scope>
    <source>
        <strain evidence="2 3">CGMCC 4.3510</strain>
    </source>
</reference>
<keyword evidence="1" id="KW-0472">Membrane</keyword>
<feature type="transmembrane region" description="Helical" evidence="1">
    <location>
        <begin position="161"/>
        <end position="178"/>
    </location>
</feature>
<feature type="transmembrane region" description="Helical" evidence="1">
    <location>
        <begin position="61"/>
        <end position="79"/>
    </location>
</feature>
<dbReference type="Proteomes" id="UP000199323">
    <property type="component" value="Unassembled WGS sequence"/>
</dbReference>
<name>A0A1I2F1K9_9ACTN</name>
<sequence length="605" mass="64204">MAFPRAGVRLWSAAVTSVSGTDDGAMTGADGGAVSGAPAAGEASASAPAPAAVPYPAAARVLAAVLAVAAVAAMCWSGLNHDVRYVLGGMRASGRGSIPASGTFVHRPLAYRWLLSWLDHLTAGPVAVREAWIRLLVIVVTAAVAWWLRSGLARRLPRREATAVAGAVGLALLFAPAWDFLQPEWVAVLLAVAGLAAALGPRRTWLAAGAGGVLIALVVLVKYTTAPTALLPLGALWVLDRRRALLTTAVAVVATPAGFALAIAVQPREWRWFNELSALNPDTPVQHGLRAADLHAMVTTVGVEALMNPVVALLPAAVVLLARGSASRAGRWGWPLLTAAGVAGVLAALVAQGQWFQYHLAALPVLAAALCGLAVARRPQLPLPGGALLLGVAVPLLSGQSWNWRHAHETAAYALVWTVVLVTLVAAALPGRRGVRFTNVRGTAGRYVPAAALLLALAIPVWPTTPYSYDTRHSTFTALERARTRHELSHWMDGVRDRIGADTPVTYLAFGDNNYLLGNPTHCRYPTPDFLQRTRYDRSITGQASYRENLRCLDDPASRYALLDTFWFPLGQIAPQAAARIRARFDCDRPVAALPAFHLVVCPRR</sequence>
<gene>
    <name evidence="2" type="ORF">SAMN05216251_10778</name>
</gene>
<feature type="transmembrane region" description="Helical" evidence="1">
    <location>
        <begin position="131"/>
        <end position="149"/>
    </location>
</feature>
<proteinExistence type="predicted"/>
<accession>A0A1I2F1K9</accession>
<evidence type="ECO:0000256" key="1">
    <source>
        <dbReference type="SAM" id="Phobius"/>
    </source>
</evidence>
<feature type="transmembrane region" description="Helical" evidence="1">
    <location>
        <begin position="383"/>
        <end position="404"/>
    </location>
</feature>
<dbReference type="EMBL" id="FONG01000007">
    <property type="protein sequence ID" value="SFE98400.1"/>
    <property type="molecule type" value="Genomic_DNA"/>
</dbReference>
<feature type="transmembrane region" description="Helical" evidence="1">
    <location>
        <begin position="410"/>
        <end position="431"/>
    </location>
</feature>
<evidence type="ECO:0000313" key="3">
    <source>
        <dbReference type="Proteomes" id="UP000199323"/>
    </source>
</evidence>
<feature type="transmembrane region" description="Helical" evidence="1">
    <location>
        <begin position="356"/>
        <end position="376"/>
    </location>
</feature>
<evidence type="ECO:0000313" key="2">
    <source>
        <dbReference type="EMBL" id="SFE98400.1"/>
    </source>
</evidence>
<dbReference type="AlphaFoldDB" id="A0A1I2F1K9"/>
<protein>
    <recommendedName>
        <fullName evidence="4">Glycosyltransferase RgtA/B/C/D-like domain-containing protein</fullName>
    </recommendedName>
</protein>
<organism evidence="2 3">
    <name type="scientific">Actinacidiphila alni</name>
    <dbReference type="NCBI Taxonomy" id="380248"/>
    <lineage>
        <taxon>Bacteria</taxon>
        <taxon>Bacillati</taxon>
        <taxon>Actinomycetota</taxon>
        <taxon>Actinomycetes</taxon>
        <taxon>Kitasatosporales</taxon>
        <taxon>Streptomycetaceae</taxon>
        <taxon>Actinacidiphila</taxon>
    </lineage>
</organism>
<keyword evidence="1" id="KW-1133">Transmembrane helix</keyword>
<evidence type="ECO:0008006" key="4">
    <source>
        <dbReference type="Google" id="ProtNLM"/>
    </source>
</evidence>
<dbReference type="STRING" id="380248.SAMN05216251_10778"/>
<keyword evidence="3" id="KW-1185">Reference proteome</keyword>
<keyword evidence="1" id="KW-0812">Transmembrane</keyword>
<feature type="transmembrane region" description="Helical" evidence="1">
    <location>
        <begin position="332"/>
        <end position="350"/>
    </location>
</feature>
<feature type="transmembrane region" description="Helical" evidence="1">
    <location>
        <begin position="443"/>
        <end position="462"/>
    </location>
</feature>